<comment type="caution">
    <text evidence="1">The sequence shown here is derived from an EMBL/GenBank/DDBJ whole genome shotgun (WGS) entry which is preliminary data.</text>
</comment>
<dbReference type="AlphaFoldDB" id="X1LFM6"/>
<reference evidence="1" key="1">
    <citation type="journal article" date="2014" name="Front. Microbiol.">
        <title>High frequency of phylogenetically diverse reductive dehalogenase-homologous genes in deep subseafloor sedimentary metagenomes.</title>
        <authorList>
            <person name="Kawai M."/>
            <person name="Futagami T."/>
            <person name="Toyoda A."/>
            <person name="Takaki Y."/>
            <person name="Nishi S."/>
            <person name="Hori S."/>
            <person name="Arai W."/>
            <person name="Tsubouchi T."/>
            <person name="Morono Y."/>
            <person name="Uchiyama I."/>
            <person name="Ito T."/>
            <person name="Fujiyama A."/>
            <person name="Inagaki F."/>
            <person name="Takami H."/>
        </authorList>
    </citation>
    <scope>NUCLEOTIDE SEQUENCE</scope>
    <source>
        <strain evidence="1">Expedition CK06-06</strain>
    </source>
</reference>
<gene>
    <name evidence="1" type="ORF">S06H3_07934</name>
</gene>
<name>X1LFM6_9ZZZZ</name>
<proteinExistence type="predicted"/>
<evidence type="ECO:0000313" key="1">
    <source>
        <dbReference type="EMBL" id="GAI01200.1"/>
    </source>
</evidence>
<organism evidence="1">
    <name type="scientific">marine sediment metagenome</name>
    <dbReference type="NCBI Taxonomy" id="412755"/>
    <lineage>
        <taxon>unclassified sequences</taxon>
        <taxon>metagenomes</taxon>
        <taxon>ecological metagenomes</taxon>
    </lineage>
</organism>
<protein>
    <submittedName>
        <fullName evidence="1">Uncharacterized protein</fullName>
    </submittedName>
</protein>
<dbReference type="EMBL" id="BARV01003279">
    <property type="protein sequence ID" value="GAI01200.1"/>
    <property type="molecule type" value="Genomic_DNA"/>
</dbReference>
<feature type="non-terminal residue" evidence="1">
    <location>
        <position position="1"/>
    </location>
</feature>
<accession>X1LFM6</accession>
<sequence length="35" mass="4001">AQFAIAYSLVAQIGLYINRGYGQLVWNIIELIKNF</sequence>